<dbReference type="InterPro" id="IPR017941">
    <property type="entry name" value="Rieske_2Fe-2S"/>
</dbReference>
<dbReference type="InterPro" id="IPR045605">
    <property type="entry name" value="KshA-like_C"/>
</dbReference>
<evidence type="ECO:0000256" key="2">
    <source>
        <dbReference type="ARBA" id="ARBA00022714"/>
    </source>
</evidence>
<dbReference type="Proteomes" id="UP000062912">
    <property type="component" value="Unassembled WGS sequence"/>
</dbReference>
<gene>
    <name evidence="8" type="ORF">WT56_04600</name>
</gene>
<keyword evidence="4" id="KW-0560">Oxidoreductase</keyword>
<feature type="domain" description="Rieske" evidence="7">
    <location>
        <begin position="26"/>
        <end position="109"/>
    </location>
</feature>
<reference evidence="8 9" key="1">
    <citation type="submission" date="2015-11" db="EMBL/GenBank/DDBJ databases">
        <title>Expanding the genomic diversity of Burkholderia species for the development of highly accurate diagnostics.</title>
        <authorList>
            <person name="Sahl J."/>
            <person name="Keim P."/>
            <person name="Wagner D."/>
        </authorList>
    </citation>
    <scope>NUCLEOTIDE SEQUENCE [LARGE SCALE GENOMIC DNA]</scope>
    <source>
        <strain evidence="8 9">MSMB368WGS</strain>
    </source>
</reference>
<dbReference type="EMBL" id="LPJR01000001">
    <property type="protein sequence ID" value="KWF37972.1"/>
    <property type="molecule type" value="Genomic_DNA"/>
</dbReference>
<dbReference type="GO" id="GO:0016491">
    <property type="term" value="F:oxidoreductase activity"/>
    <property type="evidence" value="ECO:0007669"/>
    <property type="project" value="UniProtKB-KW"/>
</dbReference>
<dbReference type="GO" id="GO:0008203">
    <property type="term" value="P:cholesterol metabolic process"/>
    <property type="evidence" value="ECO:0007669"/>
    <property type="project" value="InterPro"/>
</dbReference>
<dbReference type="InterPro" id="IPR050584">
    <property type="entry name" value="Cholesterol_7-desaturase"/>
</dbReference>
<accession>A0A132EP12</accession>
<evidence type="ECO:0000313" key="9">
    <source>
        <dbReference type="Proteomes" id="UP000062912"/>
    </source>
</evidence>
<dbReference type="Gene3D" id="3.90.380.10">
    <property type="entry name" value="Naphthalene 1,2-dioxygenase Alpha Subunit, Chain A, domain 1"/>
    <property type="match status" value="1"/>
</dbReference>
<name>A0A132EP12_9BURK</name>
<comment type="cofactor">
    <cofactor evidence="1">
        <name>Fe cation</name>
        <dbReference type="ChEBI" id="CHEBI:24875"/>
    </cofactor>
</comment>
<dbReference type="OrthoDB" id="9769355at2"/>
<evidence type="ECO:0000256" key="1">
    <source>
        <dbReference type="ARBA" id="ARBA00001962"/>
    </source>
</evidence>
<dbReference type="RefSeq" id="WP_060237860.1">
    <property type="nucleotide sequence ID" value="NZ_LPJR01000001.1"/>
</dbReference>
<organism evidence="8 9">
    <name type="scientific">Burkholderia pseudomultivorans</name>
    <dbReference type="NCBI Taxonomy" id="1207504"/>
    <lineage>
        <taxon>Bacteria</taxon>
        <taxon>Pseudomonadati</taxon>
        <taxon>Pseudomonadota</taxon>
        <taxon>Betaproteobacteria</taxon>
        <taxon>Burkholderiales</taxon>
        <taxon>Burkholderiaceae</taxon>
        <taxon>Burkholderia</taxon>
        <taxon>Burkholderia cepacia complex</taxon>
    </lineage>
</organism>
<dbReference type="SUPFAM" id="SSF50022">
    <property type="entry name" value="ISP domain"/>
    <property type="match status" value="1"/>
</dbReference>
<proteinExistence type="predicted"/>
<dbReference type="PROSITE" id="PS51296">
    <property type="entry name" value="RIESKE"/>
    <property type="match status" value="1"/>
</dbReference>
<evidence type="ECO:0000259" key="7">
    <source>
        <dbReference type="PROSITE" id="PS51296"/>
    </source>
</evidence>
<dbReference type="InterPro" id="IPR036922">
    <property type="entry name" value="Rieske_2Fe-2S_sf"/>
</dbReference>
<sequence>MIYINIASKGGDVSEDFFSGKYPRGWFAVLFSDEIKIGEIKSLSYFGNEYVAFRGENGIVSILDAFCPHLGAHLGDGRCVGDTIVCPFHEWKFSQTGACVDVPYAKRIPIKAKEGALASHQVCEVNQIVHMWFDPAGGPPTWELPVDPAMNGEQGWTGWYFKRWRVRTQGKEIIENLVDAPHFTYVHGSPIEEITVNFDGHVASQRSKIGGHPTLGHTLMTEATYYGPAVMHVSMDGTYASKQVNIHTPVDTEHVDVCYGIKIQRDPSLPDTDEIARQYARFAHDAFDQDVVLWRRKIYRTAPLLCDGDGPLFQLRDWYRQFFADTPATT</sequence>
<comment type="caution">
    <text evidence="8">The sequence shown here is derived from an EMBL/GenBank/DDBJ whole genome shotgun (WGS) entry which is preliminary data.</text>
</comment>
<keyword evidence="2" id="KW-0001">2Fe-2S</keyword>
<dbReference type="PANTHER" id="PTHR21266">
    <property type="entry name" value="IRON-SULFUR DOMAIN CONTAINING PROTEIN"/>
    <property type="match status" value="1"/>
</dbReference>
<dbReference type="Pfam" id="PF19298">
    <property type="entry name" value="KshA_C"/>
    <property type="match status" value="1"/>
</dbReference>
<dbReference type="Gene3D" id="2.102.10.10">
    <property type="entry name" value="Rieske [2Fe-2S] iron-sulphur domain"/>
    <property type="match status" value="1"/>
</dbReference>
<dbReference type="PANTHER" id="PTHR21266:SF60">
    <property type="entry name" value="3-KETOSTEROID-9-ALPHA-MONOOXYGENASE, OXYGENASE COMPONENT"/>
    <property type="match status" value="1"/>
</dbReference>
<keyword evidence="5" id="KW-0408">Iron</keyword>
<keyword evidence="6" id="KW-0411">Iron-sulfur</keyword>
<evidence type="ECO:0000256" key="6">
    <source>
        <dbReference type="ARBA" id="ARBA00023014"/>
    </source>
</evidence>
<dbReference type="GO" id="GO:0046872">
    <property type="term" value="F:metal ion binding"/>
    <property type="evidence" value="ECO:0007669"/>
    <property type="project" value="UniProtKB-KW"/>
</dbReference>
<dbReference type="GO" id="GO:0051537">
    <property type="term" value="F:2 iron, 2 sulfur cluster binding"/>
    <property type="evidence" value="ECO:0007669"/>
    <property type="project" value="UniProtKB-KW"/>
</dbReference>
<dbReference type="SUPFAM" id="SSF55961">
    <property type="entry name" value="Bet v1-like"/>
    <property type="match status" value="1"/>
</dbReference>
<evidence type="ECO:0000256" key="3">
    <source>
        <dbReference type="ARBA" id="ARBA00022723"/>
    </source>
</evidence>
<evidence type="ECO:0000313" key="8">
    <source>
        <dbReference type="EMBL" id="KWF37972.1"/>
    </source>
</evidence>
<keyword evidence="3" id="KW-0479">Metal-binding</keyword>
<dbReference type="AlphaFoldDB" id="A0A132EP12"/>
<protein>
    <recommendedName>
        <fullName evidence="7">Rieske domain-containing protein</fullName>
    </recommendedName>
</protein>
<evidence type="ECO:0000256" key="4">
    <source>
        <dbReference type="ARBA" id="ARBA00023002"/>
    </source>
</evidence>
<evidence type="ECO:0000256" key="5">
    <source>
        <dbReference type="ARBA" id="ARBA00023004"/>
    </source>
</evidence>
<dbReference type="Pfam" id="PF00355">
    <property type="entry name" value="Rieske"/>
    <property type="match status" value="1"/>
</dbReference>